<evidence type="ECO:0000313" key="2">
    <source>
        <dbReference type="Proteomes" id="UP001601521"/>
    </source>
</evidence>
<organism evidence="1 2">
    <name type="scientific">Nocardia africana</name>
    <dbReference type="NCBI Taxonomy" id="134964"/>
    <lineage>
        <taxon>Bacteria</taxon>
        <taxon>Bacillati</taxon>
        <taxon>Actinomycetota</taxon>
        <taxon>Actinomycetes</taxon>
        <taxon>Mycobacteriales</taxon>
        <taxon>Nocardiaceae</taxon>
        <taxon>Nocardia</taxon>
    </lineage>
</organism>
<dbReference type="EMBL" id="JBIALX010000013">
    <property type="protein sequence ID" value="MFF0457127.1"/>
    <property type="molecule type" value="Genomic_DNA"/>
</dbReference>
<protein>
    <recommendedName>
        <fullName evidence="3">O-methyltransferase</fullName>
    </recommendedName>
</protein>
<dbReference type="Gene3D" id="1.10.287.1350">
    <property type="match status" value="1"/>
</dbReference>
<gene>
    <name evidence="1" type="ORF">ACFYTH_27520</name>
</gene>
<sequence>MSPREQPASLLAECARAAAPYGTVVVIEPIRGRGADTAIDLFMLMCFGGRERTLPELAELGARCGLIPHTSAPVADGRTALEFRVR</sequence>
<accession>A0ABW6NQV1</accession>
<reference evidence="1 2" key="1">
    <citation type="submission" date="2024-10" db="EMBL/GenBank/DDBJ databases">
        <title>The Natural Products Discovery Center: Release of the First 8490 Sequenced Strains for Exploring Actinobacteria Biosynthetic Diversity.</title>
        <authorList>
            <person name="Kalkreuter E."/>
            <person name="Kautsar S.A."/>
            <person name="Yang D."/>
            <person name="Bader C.D."/>
            <person name="Teijaro C.N."/>
            <person name="Fluegel L."/>
            <person name="Davis C.M."/>
            <person name="Simpson J.R."/>
            <person name="Lauterbach L."/>
            <person name="Steele A.D."/>
            <person name="Gui C."/>
            <person name="Meng S."/>
            <person name="Li G."/>
            <person name="Viehrig K."/>
            <person name="Ye F."/>
            <person name="Su P."/>
            <person name="Kiefer A.F."/>
            <person name="Nichols A."/>
            <person name="Cepeda A.J."/>
            <person name="Yan W."/>
            <person name="Fan B."/>
            <person name="Jiang Y."/>
            <person name="Adhikari A."/>
            <person name="Zheng C.-J."/>
            <person name="Schuster L."/>
            <person name="Cowan T.M."/>
            <person name="Smanski M.J."/>
            <person name="Chevrette M.G."/>
            <person name="De Carvalho L.P.S."/>
            <person name="Shen B."/>
        </authorList>
    </citation>
    <scope>NUCLEOTIDE SEQUENCE [LARGE SCALE GENOMIC DNA]</scope>
    <source>
        <strain evidence="1 2">NPDC004550</strain>
    </source>
</reference>
<proteinExistence type="predicted"/>
<dbReference type="Proteomes" id="UP001601521">
    <property type="component" value="Unassembled WGS sequence"/>
</dbReference>
<evidence type="ECO:0008006" key="3">
    <source>
        <dbReference type="Google" id="ProtNLM"/>
    </source>
</evidence>
<dbReference type="Gene3D" id="3.40.50.150">
    <property type="entry name" value="Vaccinia Virus protein VP39"/>
    <property type="match status" value="1"/>
</dbReference>
<dbReference type="InterPro" id="IPR029063">
    <property type="entry name" value="SAM-dependent_MTases_sf"/>
</dbReference>
<keyword evidence="2" id="KW-1185">Reference proteome</keyword>
<dbReference type="SUPFAM" id="SSF53335">
    <property type="entry name" value="S-adenosyl-L-methionine-dependent methyltransferases"/>
    <property type="match status" value="1"/>
</dbReference>
<comment type="caution">
    <text evidence="1">The sequence shown here is derived from an EMBL/GenBank/DDBJ whole genome shotgun (WGS) entry which is preliminary data.</text>
</comment>
<evidence type="ECO:0000313" key="1">
    <source>
        <dbReference type="EMBL" id="MFF0457127.1"/>
    </source>
</evidence>
<dbReference type="RefSeq" id="WP_387254196.1">
    <property type="nucleotide sequence ID" value="NZ_JBIALX010000013.1"/>
</dbReference>
<name>A0ABW6NQV1_9NOCA</name>